<accession>A0A1V9ZZQ2</accession>
<comment type="caution">
    <text evidence="6">The sequence shown here is derived from an EMBL/GenBank/DDBJ whole genome shotgun (WGS) entry which is preliminary data.</text>
</comment>
<dbReference type="InterPro" id="IPR036922">
    <property type="entry name" value="Rieske_2Fe-2S_sf"/>
</dbReference>
<dbReference type="Pfam" id="PF22543">
    <property type="entry name" value="Rieske_4"/>
    <property type="match status" value="1"/>
</dbReference>
<evidence type="ECO:0000256" key="1">
    <source>
        <dbReference type="ARBA" id="ARBA00022714"/>
    </source>
</evidence>
<keyword evidence="4" id="KW-0411">Iron-sulfur</keyword>
<sequence>MQSQRSNTLLWFDTCIHPDDVVDAKNYMPEYEYTVTGVKRIKKRERVQLGSTVVINGKALAIFRHGDDRFFAIQQICPHAGGNLAMGDIEEIDRMLCISCPRHKWPFVLLSGDCLVTDTIRAEQYPVEIRLTNGIKSIFVGFPGLNQTLFYEADF</sequence>
<dbReference type="AlphaFoldDB" id="A0A1V9ZZQ2"/>
<evidence type="ECO:0000256" key="2">
    <source>
        <dbReference type="ARBA" id="ARBA00022723"/>
    </source>
</evidence>
<keyword evidence="3" id="KW-0408">Iron</keyword>
<evidence type="ECO:0000256" key="3">
    <source>
        <dbReference type="ARBA" id="ARBA00023004"/>
    </source>
</evidence>
<evidence type="ECO:0000259" key="5">
    <source>
        <dbReference type="PROSITE" id="PS51296"/>
    </source>
</evidence>
<dbReference type="GO" id="GO:0046872">
    <property type="term" value="F:metal ion binding"/>
    <property type="evidence" value="ECO:0007669"/>
    <property type="project" value="UniProtKB-KW"/>
</dbReference>
<dbReference type="Gene3D" id="2.102.10.10">
    <property type="entry name" value="Rieske [2Fe-2S] iron-sulphur domain"/>
    <property type="match status" value="1"/>
</dbReference>
<keyword evidence="2" id="KW-0479">Metal-binding</keyword>
<proteinExistence type="predicted"/>
<dbReference type="Proteomes" id="UP000243217">
    <property type="component" value="Unassembled WGS sequence"/>
</dbReference>
<keyword evidence="1" id="KW-0001">2Fe-2S</keyword>
<dbReference type="SUPFAM" id="SSF50022">
    <property type="entry name" value="ISP domain"/>
    <property type="match status" value="1"/>
</dbReference>
<gene>
    <name evidence="6" type="ORF">THRCLA_04179</name>
</gene>
<dbReference type="PROSITE" id="PS51296">
    <property type="entry name" value="RIESKE"/>
    <property type="match status" value="1"/>
</dbReference>
<dbReference type="PANTHER" id="PTHR21496:SF25">
    <property type="entry name" value="RIESKE DOMAIN-CONTAINING PROTEIN"/>
    <property type="match status" value="1"/>
</dbReference>
<dbReference type="InterPro" id="IPR017941">
    <property type="entry name" value="Rieske_2Fe-2S"/>
</dbReference>
<name>A0A1V9ZZQ2_9STRA</name>
<evidence type="ECO:0000313" key="7">
    <source>
        <dbReference type="Proteomes" id="UP000243217"/>
    </source>
</evidence>
<dbReference type="GO" id="GO:0051537">
    <property type="term" value="F:2 iron, 2 sulfur cluster binding"/>
    <property type="evidence" value="ECO:0007669"/>
    <property type="project" value="UniProtKB-KW"/>
</dbReference>
<dbReference type="EMBL" id="JNBS01000863">
    <property type="protein sequence ID" value="OQS03513.1"/>
    <property type="molecule type" value="Genomic_DNA"/>
</dbReference>
<feature type="domain" description="Rieske" evidence="5">
    <location>
        <begin position="52"/>
        <end position="130"/>
    </location>
</feature>
<keyword evidence="7" id="KW-1185">Reference proteome</keyword>
<dbReference type="OrthoDB" id="426882at2759"/>
<protein>
    <recommendedName>
        <fullName evidence="5">Rieske domain-containing protein</fullName>
    </recommendedName>
</protein>
<dbReference type="PANTHER" id="PTHR21496">
    <property type="entry name" value="FERREDOXIN-RELATED"/>
    <property type="match status" value="1"/>
</dbReference>
<organism evidence="6 7">
    <name type="scientific">Thraustotheca clavata</name>
    <dbReference type="NCBI Taxonomy" id="74557"/>
    <lineage>
        <taxon>Eukaryota</taxon>
        <taxon>Sar</taxon>
        <taxon>Stramenopiles</taxon>
        <taxon>Oomycota</taxon>
        <taxon>Saprolegniomycetes</taxon>
        <taxon>Saprolegniales</taxon>
        <taxon>Achlyaceae</taxon>
        <taxon>Thraustotheca</taxon>
    </lineage>
</organism>
<evidence type="ECO:0000313" key="6">
    <source>
        <dbReference type="EMBL" id="OQS03513.1"/>
    </source>
</evidence>
<reference evidence="6 7" key="1">
    <citation type="journal article" date="2014" name="Genome Biol. Evol.">
        <title>The secreted proteins of Achlya hypogyna and Thraustotheca clavata identify the ancestral oomycete secretome and reveal gene acquisitions by horizontal gene transfer.</title>
        <authorList>
            <person name="Misner I."/>
            <person name="Blouin N."/>
            <person name="Leonard G."/>
            <person name="Richards T.A."/>
            <person name="Lane C.E."/>
        </authorList>
    </citation>
    <scope>NUCLEOTIDE SEQUENCE [LARGE SCALE GENOMIC DNA]</scope>
    <source>
        <strain evidence="6 7">ATCC 34112</strain>
    </source>
</reference>
<dbReference type="InterPro" id="IPR054716">
    <property type="entry name" value="Sol_Rieske_ferrdox_dom"/>
</dbReference>
<evidence type="ECO:0000256" key="4">
    <source>
        <dbReference type="ARBA" id="ARBA00023014"/>
    </source>
</evidence>